<dbReference type="EMBL" id="JAEMNV010000010">
    <property type="protein sequence ID" value="MBJ8342192.1"/>
    <property type="molecule type" value="Genomic_DNA"/>
</dbReference>
<dbReference type="InterPro" id="IPR024344">
    <property type="entry name" value="MDMPI_metal-binding"/>
</dbReference>
<organism evidence="2 3">
    <name type="scientific">Antrihabitans stalagmiti</name>
    <dbReference type="NCBI Taxonomy" id="2799499"/>
    <lineage>
        <taxon>Bacteria</taxon>
        <taxon>Bacillati</taxon>
        <taxon>Actinomycetota</taxon>
        <taxon>Actinomycetes</taxon>
        <taxon>Mycobacteriales</taxon>
        <taxon>Nocardiaceae</taxon>
        <taxon>Antrihabitans</taxon>
    </lineage>
</organism>
<accession>A0A934NVS2</accession>
<dbReference type="Gene3D" id="1.20.120.450">
    <property type="entry name" value="dinb family like domain"/>
    <property type="match status" value="1"/>
</dbReference>
<evidence type="ECO:0000259" key="1">
    <source>
        <dbReference type="Pfam" id="PF11716"/>
    </source>
</evidence>
<dbReference type="NCBIfam" id="TIGR03083">
    <property type="entry name" value="maleylpyruvate isomerase family mycothiol-dependent enzyme"/>
    <property type="match status" value="1"/>
</dbReference>
<dbReference type="SUPFAM" id="SSF109854">
    <property type="entry name" value="DinB/YfiT-like putative metalloenzymes"/>
    <property type="match status" value="1"/>
</dbReference>
<dbReference type="GO" id="GO:0046872">
    <property type="term" value="F:metal ion binding"/>
    <property type="evidence" value="ECO:0007669"/>
    <property type="project" value="InterPro"/>
</dbReference>
<sequence>MKFPNEDDLRRERTRFMTMIESLTDDEFENGTTLCDGWTPRDVLAHIVGTDKLSNYLKPSGMTISRGNAAMVRGSHELSRAELTAQGWAAAEKPSIDGRMMAWLYAGDCAMHHQDVLRGLGKPHDVPAESAAAIFREGKAWRYLNAKPMRNRVIPTTPGGEPWGRGPEVRGTTEALALWMAGRRGLESELEFR</sequence>
<evidence type="ECO:0000313" key="2">
    <source>
        <dbReference type="EMBL" id="MBJ8342192.1"/>
    </source>
</evidence>
<feature type="domain" description="Mycothiol-dependent maleylpyruvate isomerase metal-binding" evidence="1">
    <location>
        <begin position="9"/>
        <end position="52"/>
    </location>
</feature>
<name>A0A934NVS2_9NOCA</name>
<reference evidence="2" key="1">
    <citation type="submission" date="2020-12" db="EMBL/GenBank/DDBJ databases">
        <title>Antrihabitans popcorni sp. nov. and Antrihabitans auranticaus sp. nov., isolated from a larva cave.</title>
        <authorList>
            <person name="Lee S.D."/>
            <person name="Kim I.S."/>
        </authorList>
    </citation>
    <scope>NUCLEOTIDE SEQUENCE</scope>
    <source>
        <strain evidence="2">YC3-6</strain>
    </source>
</reference>
<keyword evidence="3" id="KW-1185">Reference proteome</keyword>
<comment type="caution">
    <text evidence="2">The sequence shown here is derived from an EMBL/GenBank/DDBJ whole genome shotgun (WGS) entry which is preliminary data.</text>
</comment>
<gene>
    <name evidence="2" type="ORF">JGU71_25200</name>
</gene>
<protein>
    <submittedName>
        <fullName evidence="2">Maleylpyruvate isomerase family mycothiol-dependent enzyme</fullName>
    </submittedName>
</protein>
<dbReference type="GO" id="GO:0016853">
    <property type="term" value="F:isomerase activity"/>
    <property type="evidence" value="ECO:0007669"/>
    <property type="project" value="UniProtKB-KW"/>
</dbReference>
<keyword evidence="2" id="KW-0413">Isomerase</keyword>
<dbReference type="AlphaFoldDB" id="A0A934NVS2"/>
<dbReference type="RefSeq" id="WP_199707551.1">
    <property type="nucleotide sequence ID" value="NZ_JAEMNV010000010.1"/>
</dbReference>
<evidence type="ECO:0000313" key="3">
    <source>
        <dbReference type="Proteomes" id="UP000655868"/>
    </source>
</evidence>
<proteinExistence type="predicted"/>
<dbReference type="Pfam" id="PF11716">
    <property type="entry name" value="MDMPI_N"/>
    <property type="match status" value="1"/>
</dbReference>
<dbReference type="Proteomes" id="UP000655868">
    <property type="component" value="Unassembled WGS sequence"/>
</dbReference>
<dbReference type="InterPro" id="IPR017517">
    <property type="entry name" value="Maleyloyr_isom"/>
</dbReference>
<dbReference type="InterPro" id="IPR034660">
    <property type="entry name" value="DinB/YfiT-like"/>
</dbReference>